<keyword evidence="2" id="KW-1185">Reference proteome</keyword>
<organism evidence="1 2">
    <name type="scientific">Octopus vulgaris</name>
    <name type="common">Common octopus</name>
    <dbReference type="NCBI Taxonomy" id="6645"/>
    <lineage>
        <taxon>Eukaryota</taxon>
        <taxon>Metazoa</taxon>
        <taxon>Spiralia</taxon>
        <taxon>Lophotrochozoa</taxon>
        <taxon>Mollusca</taxon>
        <taxon>Cephalopoda</taxon>
        <taxon>Coleoidea</taxon>
        <taxon>Octopodiformes</taxon>
        <taxon>Octopoda</taxon>
        <taxon>Incirrata</taxon>
        <taxon>Octopodidae</taxon>
        <taxon>Octopus</taxon>
    </lineage>
</organism>
<dbReference type="PANTHER" id="PTHR32026">
    <property type="entry name" value="METHYLTRANSFERASE-LIKE PROTEIN 24"/>
    <property type="match status" value="1"/>
</dbReference>
<reference evidence="1" key="1">
    <citation type="submission" date="2023-08" db="EMBL/GenBank/DDBJ databases">
        <authorList>
            <person name="Alioto T."/>
            <person name="Alioto T."/>
            <person name="Gomez Garrido J."/>
        </authorList>
    </citation>
    <scope>NUCLEOTIDE SEQUENCE</scope>
</reference>
<accession>A0AA36B566</accession>
<sequence length="95" mass="11223">MIETKKKNISILKMDVENDEWNSLIKAMSDGELDHVKKLLFEFHSYFSEASKWNVHRNALNVVKKLMDLNFRIFSIEKNNACIYISDRNILLTKC</sequence>
<protein>
    <submittedName>
        <fullName evidence="1">Uncharacterized protein</fullName>
    </submittedName>
</protein>
<name>A0AA36B566_OCTVU</name>
<gene>
    <name evidence="1" type="ORF">OCTVUL_1B030707</name>
</gene>
<dbReference type="AlphaFoldDB" id="A0AA36B566"/>
<evidence type="ECO:0000313" key="1">
    <source>
        <dbReference type="EMBL" id="CAI9727559.1"/>
    </source>
</evidence>
<dbReference type="Proteomes" id="UP001162480">
    <property type="component" value="Chromosome 9"/>
</dbReference>
<dbReference type="InterPro" id="IPR026913">
    <property type="entry name" value="METTL24"/>
</dbReference>
<proteinExistence type="predicted"/>
<dbReference type="PANTHER" id="PTHR32026:SF10">
    <property type="entry name" value="METHYLTRANSFERASE-LIKE PROTEIN 24-RELATED"/>
    <property type="match status" value="1"/>
</dbReference>
<evidence type="ECO:0000313" key="2">
    <source>
        <dbReference type="Proteomes" id="UP001162480"/>
    </source>
</evidence>
<dbReference type="EMBL" id="OX597822">
    <property type="protein sequence ID" value="CAI9727559.1"/>
    <property type="molecule type" value="Genomic_DNA"/>
</dbReference>